<dbReference type="Pfam" id="PF01149">
    <property type="entry name" value="Fapy_DNA_glyco"/>
    <property type="match status" value="1"/>
</dbReference>
<dbReference type="AlphaFoldDB" id="A0A1D1ZU43"/>
<comment type="similarity">
    <text evidence="1">Belongs to the FPG family.</text>
</comment>
<dbReference type="GO" id="GO:0008270">
    <property type="term" value="F:zinc ion binding"/>
    <property type="evidence" value="ECO:0007669"/>
    <property type="project" value="InterPro"/>
</dbReference>
<evidence type="ECO:0000313" key="13">
    <source>
        <dbReference type="EMBL" id="JAT70486.1"/>
    </source>
</evidence>
<organism evidence="13">
    <name type="scientific">Auxenochlorella protothecoides</name>
    <name type="common">Green microalga</name>
    <name type="synonym">Chlorella protothecoides</name>
    <dbReference type="NCBI Taxonomy" id="3075"/>
    <lineage>
        <taxon>Eukaryota</taxon>
        <taxon>Viridiplantae</taxon>
        <taxon>Chlorophyta</taxon>
        <taxon>core chlorophytes</taxon>
        <taxon>Trebouxiophyceae</taxon>
        <taxon>Chlorellales</taxon>
        <taxon>Chlorellaceae</taxon>
        <taxon>Auxenochlorella</taxon>
    </lineage>
</organism>
<dbReference type="PANTHER" id="PTHR42697:SF1">
    <property type="entry name" value="ENDONUCLEASE 8"/>
    <property type="match status" value="1"/>
</dbReference>
<dbReference type="SMART" id="SM01232">
    <property type="entry name" value="H2TH"/>
    <property type="match status" value="1"/>
</dbReference>
<keyword evidence="3" id="KW-0227">DNA damage</keyword>
<dbReference type="Gene3D" id="1.10.8.50">
    <property type="match status" value="1"/>
</dbReference>
<keyword evidence="8" id="KW-0511">Multifunctional enzyme</keyword>
<dbReference type="Pfam" id="PF06831">
    <property type="entry name" value="H2TH"/>
    <property type="match status" value="1"/>
</dbReference>
<keyword evidence="9" id="KW-0326">Glycosidase</keyword>
<evidence type="ECO:0000256" key="7">
    <source>
        <dbReference type="ARBA" id="ARBA00023239"/>
    </source>
</evidence>
<keyword evidence="7" id="KW-0456">Lyase</keyword>
<keyword evidence="4" id="KW-0378">Hydrolase</keyword>
<evidence type="ECO:0000256" key="8">
    <source>
        <dbReference type="ARBA" id="ARBA00023268"/>
    </source>
</evidence>
<dbReference type="PROSITE" id="PS50800">
    <property type="entry name" value="SAP"/>
    <property type="match status" value="1"/>
</dbReference>
<protein>
    <recommendedName>
        <fullName evidence="2">DNA-(apurinic or apyrimidinic site) lyase</fullName>
        <ecNumber evidence="2">4.2.99.18</ecNumber>
    </recommendedName>
</protein>
<dbReference type="InterPro" id="IPR010979">
    <property type="entry name" value="Ribosomal_uS13-like_H2TH"/>
</dbReference>
<sequence length="580" mass="61842">MLRVWRRLAPSSGCPRPTYRGLRSTPVVMVEGHQCHRVAHAHRRQLLGRRFKASSPNGRFTDGAAALHDQPLHRIEVHGKYLFYFFGTDPKDPIVLHFHFGMSGAFRTTALPGPEPTATTRLQLLDQEAGTVSHLSAMTVLHGSRGEELRRGAVGTYPAAGCRRPCLRGLALPERCRLAGESRGWRVAPWAPLQPGGATLPPSTFHPFPFRTDLYDAKRSKLGPDPLREDADEELVWSTVSTSKKSIGLLLMDQSVVAGIGNIYRAEILYKAGVHPEQPGNTLSVEAFQRLWRHSVLLLQRGFATGSILTVDEGEAPSLGPAWARRYIYNQARCGRCGGRVATWDMAGRTVYACARCQPLQAGTELAEGRRAAVAAAAPAREFLSHCAPEDPAALGSPKKMTVAGLRAALGALGADTAGRKAALAARLAERRALGFVEAAPGGVKREDGAQVPPQAADLAVPSPPAPAASPAPGKAPGKQRGAFPGPRLPAMPPPVTPGIAALLDTPIKLGELGRRRRSRPVASAQEALLEKLEAGEGPGVEHVALEDDATEALKARASVGDPARRPRRTTGRAQPGPGA</sequence>
<evidence type="ECO:0000256" key="5">
    <source>
        <dbReference type="ARBA" id="ARBA00023125"/>
    </source>
</evidence>
<dbReference type="EC" id="4.2.99.18" evidence="2"/>
<dbReference type="SMART" id="SM00898">
    <property type="entry name" value="Fapy_DNA_glyco"/>
    <property type="match status" value="1"/>
</dbReference>
<keyword evidence="5" id="KW-0238">DNA-binding</keyword>
<feature type="domain" description="Formamidopyrimidine-DNA glycosylase catalytic" evidence="12">
    <location>
        <begin position="30"/>
        <end position="131"/>
    </location>
</feature>
<evidence type="ECO:0000256" key="1">
    <source>
        <dbReference type="ARBA" id="ARBA00009409"/>
    </source>
</evidence>
<feature type="region of interest" description="Disordered" evidence="10">
    <location>
        <begin position="444"/>
        <end position="494"/>
    </location>
</feature>
<dbReference type="InterPro" id="IPR012319">
    <property type="entry name" value="FPG_cat"/>
</dbReference>
<evidence type="ECO:0000256" key="10">
    <source>
        <dbReference type="SAM" id="MobiDB-lite"/>
    </source>
</evidence>
<dbReference type="GO" id="GO:0000703">
    <property type="term" value="F:oxidized pyrimidine nucleobase lesion DNA N-glycosylase activity"/>
    <property type="evidence" value="ECO:0007669"/>
    <property type="project" value="TreeGrafter"/>
</dbReference>
<evidence type="ECO:0000259" key="12">
    <source>
        <dbReference type="PROSITE" id="PS51068"/>
    </source>
</evidence>
<name>A0A1D1ZU43_AUXPR</name>
<dbReference type="GO" id="GO:0006284">
    <property type="term" value="P:base-excision repair"/>
    <property type="evidence" value="ECO:0007669"/>
    <property type="project" value="InterPro"/>
</dbReference>
<evidence type="ECO:0000256" key="2">
    <source>
        <dbReference type="ARBA" id="ARBA00012720"/>
    </source>
</evidence>
<dbReference type="PROSITE" id="PS51068">
    <property type="entry name" value="FPG_CAT"/>
    <property type="match status" value="1"/>
</dbReference>
<dbReference type="InterPro" id="IPR003034">
    <property type="entry name" value="SAP_dom"/>
</dbReference>
<feature type="domain" description="SAP" evidence="11">
    <location>
        <begin position="398"/>
        <end position="432"/>
    </location>
</feature>
<dbReference type="EMBL" id="GDKF01008136">
    <property type="protein sequence ID" value="JAT70486.1"/>
    <property type="molecule type" value="Transcribed_RNA"/>
</dbReference>
<proteinExistence type="inferred from homology"/>
<dbReference type="InterPro" id="IPR015886">
    <property type="entry name" value="H2TH_FPG"/>
</dbReference>
<evidence type="ECO:0000256" key="9">
    <source>
        <dbReference type="ARBA" id="ARBA00023295"/>
    </source>
</evidence>
<evidence type="ECO:0000256" key="6">
    <source>
        <dbReference type="ARBA" id="ARBA00023204"/>
    </source>
</evidence>
<dbReference type="GO" id="GO:0140078">
    <property type="term" value="F:class I DNA-(apurinic or apyrimidinic site) endonuclease activity"/>
    <property type="evidence" value="ECO:0007669"/>
    <property type="project" value="UniProtKB-EC"/>
</dbReference>
<dbReference type="SMART" id="SM00513">
    <property type="entry name" value="SAP"/>
    <property type="match status" value="1"/>
</dbReference>
<feature type="region of interest" description="Disordered" evidence="10">
    <location>
        <begin position="550"/>
        <end position="580"/>
    </location>
</feature>
<keyword evidence="6" id="KW-0234">DNA repair</keyword>
<accession>A0A1D1ZU43</accession>
<evidence type="ECO:0000256" key="3">
    <source>
        <dbReference type="ARBA" id="ARBA00022763"/>
    </source>
</evidence>
<evidence type="ECO:0000256" key="4">
    <source>
        <dbReference type="ARBA" id="ARBA00022801"/>
    </source>
</evidence>
<dbReference type="PANTHER" id="PTHR42697">
    <property type="entry name" value="ENDONUCLEASE 8"/>
    <property type="match status" value="1"/>
</dbReference>
<evidence type="ECO:0000259" key="11">
    <source>
        <dbReference type="PROSITE" id="PS50800"/>
    </source>
</evidence>
<dbReference type="SUPFAM" id="SSF46946">
    <property type="entry name" value="S13-like H2TH domain"/>
    <property type="match status" value="1"/>
</dbReference>
<reference evidence="13" key="1">
    <citation type="submission" date="2015-08" db="EMBL/GenBank/DDBJ databases">
        <authorList>
            <person name="Babu N.S."/>
            <person name="Beckwith C.J."/>
            <person name="Beseler K.G."/>
            <person name="Brison A."/>
            <person name="Carone J.V."/>
            <person name="Caskin T.P."/>
            <person name="Diamond M."/>
            <person name="Durham M.E."/>
            <person name="Foxe J.M."/>
            <person name="Go M."/>
            <person name="Henderson B.A."/>
            <person name="Jones I.B."/>
            <person name="McGettigan J.A."/>
            <person name="Micheletti S.J."/>
            <person name="Nasrallah M.E."/>
            <person name="Ortiz D."/>
            <person name="Piller C.R."/>
            <person name="Privatt S.R."/>
            <person name="Schneider S.L."/>
            <person name="Sharp S."/>
            <person name="Smith T.C."/>
            <person name="Stanton J.D."/>
            <person name="Ullery H.E."/>
            <person name="Wilson R.J."/>
            <person name="Serrano M.G."/>
            <person name="Buck G."/>
            <person name="Lee V."/>
            <person name="Wang Y."/>
            <person name="Carvalho R."/>
            <person name="Voegtly L."/>
            <person name="Shi R."/>
            <person name="Duckworth R."/>
            <person name="Johnson A."/>
            <person name="Loviza R."/>
            <person name="Walstead R."/>
            <person name="Shah Z."/>
            <person name="Kiflezghi M."/>
            <person name="Wade K."/>
            <person name="Ball S.L."/>
            <person name="Bradley K.W."/>
            <person name="Asai D.J."/>
            <person name="Bowman C.A."/>
            <person name="Russell D.A."/>
            <person name="Pope W.H."/>
            <person name="Jacobs-Sera D."/>
            <person name="Hendrix R.W."/>
            <person name="Hatfull G.F."/>
        </authorList>
    </citation>
    <scope>NUCLEOTIDE SEQUENCE</scope>
</reference>
<gene>
    <name evidence="13" type="ORF">g.39479</name>
</gene>
<dbReference type="InterPro" id="IPR035937">
    <property type="entry name" value="FPG_N"/>
</dbReference>
<dbReference type="GO" id="GO:0003684">
    <property type="term" value="F:damaged DNA binding"/>
    <property type="evidence" value="ECO:0007669"/>
    <property type="project" value="InterPro"/>
</dbReference>
<dbReference type="Gene3D" id="3.20.190.10">
    <property type="entry name" value="MutM-like, N-terminal"/>
    <property type="match status" value="1"/>
</dbReference>
<dbReference type="SUPFAM" id="SSF81624">
    <property type="entry name" value="N-terminal domain of MutM-like DNA repair proteins"/>
    <property type="match status" value="1"/>
</dbReference>
<dbReference type="Pfam" id="PF02037">
    <property type="entry name" value="SAP"/>
    <property type="match status" value="1"/>
</dbReference>